<dbReference type="SUPFAM" id="SSF143447">
    <property type="entry name" value="AMMECR1-like"/>
    <property type="match status" value="1"/>
</dbReference>
<protein>
    <recommendedName>
        <fullName evidence="2">AMMECR1 domain-containing protein</fullName>
    </recommendedName>
</protein>
<evidence type="ECO:0000256" key="1">
    <source>
        <dbReference type="SAM" id="SignalP"/>
    </source>
</evidence>
<dbReference type="Gene3D" id="3.30.700.20">
    <property type="entry name" value="Hypothetical protein ph0010, domain 1"/>
    <property type="match status" value="1"/>
</dbReference>
<dbReference type="Proteomes" id="UP000398389">
    <property type="component" value="Unassembled WGS sequence"/>
</dbReference>
<organism evidence="3 4">
    <name type="scientific">Magnusiomyces paraingens</name>
    <dbReference type="NCBI Taxonomy" id="2606893"/>
    <lineage>
        <taxon>Eukaryota</taxon>
        <taxon>Fungi</taxon>
        <taxon>Dikarya</taxon>
        <taxon>Ascomycota</taxon>
        <taxon>Saccharomycotina</taxon>
        <taxon>Dipodascomycetes</taxon>
        <taxon>Dipodascales</taxon>
        <taxon>Dipodascaceae</taxon>
        <taxon>Magnusiomyces</taxon>
    </lineage>
</organism>
<evidence type="ECO:0000313" key="4">
    <source>
        <dbReference type="Proteomes" id="UP000398389"/>
    </source>
</evidence>
<reference evidence="3 4" key="1">
    <citation type="submission" date="2019-09" db="EMBL/GenBank/DDBJ databases">
        <authorList>
            <person name="Brejova B."/>
        </authorList>
    </citation>
    <scope>NUCLEOTIDE SEQUENCE [LARGE SCALE GENOMIC DNA]</scope>
</reference>
<gene>
    <name evidence="3" type="ORF">SAPINGB_P005424</name>
</gene>
<proteinExistence type="predicted"/>
<evidence type="ECO:0000313" key="3">
    <source>
        <dbReference type="EMBL" id="VVT56937.1"/>
    </source>
</evidence>
<keyword evidence="1" id="KW-0732">Signal</keyword>
<dbReference type="OrthoDB" id="24630at2759"/>
<feature type="domain" description="AMMECR1" evidence="2">
    <location>
        <begin position="16"/>
        <end position="221"/>
    </location>
</feature>
<dbReference type="RefSeq" id="XP_031856029.1">
    <property type="nucleotide sequence ID" value="XM_032000138.1"/>
</dbReference>
<dbReference type="PANTHER" id="PTHR13016:SF0">
    <property type="entry name" value="AMME SYNDROME CANDIDATE GENE 1 PROTEIN"/>
    <property type="match status" value="1"/>
</dbReference>
<dbReference type="EMBL" id="CABVLU010000004">
    <property type="protein sequence ID" value="VVT56937.1"/>
    <property type="molecule type" value="Genomic_DNA"/>
</dbReference>
<dbReference type="AlphaFoldDB" id="A0A5E8BZL9"/>
<sequence length="224" mass="24968">MAKGIPALPAICFFTLLSKLEGTTVPYTLSQLLKVDAQNGVAGAASIDPSKKYPLFVTWDKHSAQGRKKAGEDDDELYSLRGCIGTFGPSHVLEKEAGNYAAIAAFNDTRFSPISQRELESLKCSVTLLDNFEKAKDPLDWTVGKHGIIVSFSLRKRNYHATFLPDVMTEQGWTKEEAISQCMRKAGLHSFDRPEDISDLEVERYTGEKSSLTYSEFLEYSKKL</sequence>
<dbReference type="GeneID" id="43584238"/>
<dbReference type="Pfam" id="PF01871">
    <property type="entry name" value="AMMECR1"/>
    <property type="match status" value="1"/>
</dbReference>
<keyword evidence="4" id="KW-1185">Reference proteome</keyword>
<dbReference type="PROSITE" id="PS51112">
    <property type="entry name" value="AMMECR1"/>
    <property type="match status" value="1"/>
</dbReference>
<dbReference type="PANTHER" id="PTHR13016">
    <property type="entry name" value="AMMECR1 HOMOLOG"/>
    <property type="match status" value="1"/>
</dbReference>
<dbReference type="InterPro" id="IPR027485">
    <property type="entry name" value="AMMECR1_N"/>
</dbReference>
<dbReference type="InterPro" id="IPR036071">
    <property type="entry name" value="AMMECR1_dom_sf"/>
</dbReference>
<name>A0A5E8BZL9_9ASCO</name>
<dbReference type="InterPro" id="IPR023473">
    <property type="entry name" value="AMMECR1"/>
</dbReference>
<evidence type="ECO:0000259" key="2">
    <source>
        <dbReference type="PROSITE" id="PS51112"/>
    </source>
</evidence>
<dbReference type="InterPro" id="IPR002733">
    <property type="entry name" value="AMMECR1_domain"/>
</dbReference>
<feature type="chain" id="PRO_5022669277" description="AMMECR1 domain-containing protein" evidence="1">
    <location>
        <begin position="23"/>
        <end position="224"/>
    </location>
</feature>
<dbReference type="NCBIfam" id="TIGR00296">
    <property type="entry name" value="TIGR00296 family protein"/>
    <property type="match status" value="1"/>
</dbReference>
<feature type="signal peptide" evidence="1">
    <location>
        <begin position="1"/>
        <end position="22"/>
    </location>
</feature>
<accession>A0A5E8BZL9</accession>